<feature type="region of interest" description="Disordered" evidence="1">
    <location>
        <begin position="224"/>
        <end position="285"/>
    </location>
</feature>
<protein>
    <recommendedName>
        <fullName evidence="2">Protein kinase domain-containing protein</fullName>
    </recommendedName>
</protein>
<feature type="compositionally biased region" description="Low complexity" evidence="1">
    <location>
        <begin position="260"/>
        <end position="277"/>
    </location>
</feature>
<dbReference type="GO" id="GO:0004674">
    <property type="term" value="F:protein serine/threonine kinase activity"/>
    <property type="evidence" value="ECO:0007669"/>
    <property type="project" value="TreeGrafter"/>
</dbReference>
<dbReference type="Gene3D" id="1.10.510.10">
    <property type="entry name" value="Transferase(Phosphotransferase) domain 1"/>
    <property type="match status" value="1"/>
</dbReference>
<evidence type="ECO:0000256" key="1">
    <source>
        <dbReference type="SAM" id="MobiDB-lite"/>
    </source>
</evidence>
<evidence type="ECO:0000259" key="2">
    <source>
        <dbReference type="PROSITE" id="PS50011"/>
    </source>
</evidence>
<proteinExistence type="predicted"/>
<dbReference type="GO" id="GO:0005524">
    <property type="term" value="F:ATP binding"/>
    <property type="evidence" value="ECO:0007669"/>
    <property type="project" value="InterPro"/>
</dbReference>
<dbReference type="PANTHER" id="PTHR44329">
    <property type="entry name" value="SERINE/THREONINE-PROTEIN KINASE TNNI3K-RELATED"/>
    <property type="match status" value="1"/>
</dbReference>
<name>A0AAU9IM14_9CILI</name>
<dbReference type="Pfam" id="PF00069">
    <property type="entry name" value="Pkinase"/>
    <property type="match status" value="1"/>
</dbReference>
<dbReference type="PROSITE" id="PS00108">
    <property type="entry name" value="PROTEIN_KINASE_ST"/>
    <property type="match status" value="1"/>
</dbReference>
<evidence type="ECO:0000313" key="3">
    <source>
        <dbReference type="EMBL" id="CAG9313198.1"/>
    </source>
</evidence>
<dbReference type="InterPro" id="IPR011009">
    <property type="entry name" value="Kinase-like_dom_sf"/>
</dbReference>
<dbReference type="EMBL" id="CAJZBQ010000010">
    <property type="protein sequence ID" value="CAG9313198.1"/>
    <property type="molecule type" value="Genomic_DNA"/>
</dbReference>
<dbReference type="Proteomes" id="UP001162131">
    <property type="component" value="Unassembled WGS sequence"/>
</dbReference>
<accession>A0AAU9IM14</accession>
<reference evidence="3" key="1">
    <citation type="submission" date="2021-09" db="EMBL/GenBank/DDBJ databases">
        <authorList>
            <consortium name="AG Swart"/>
            <person name="Singh M."/>
            <person name="Singh A."/>
            <person name="Seah K."/>
            <person name="Emmerich C."/>
        </authorList>
    </citation>
    <scope>NUCLEOTIDE SEQUENCE</scope>
    <source>
        <strain evidence="3">ATCC30299</strain>
    </source>
</reference>
<dbReference type="SUPFAM" id="SSF56112">
    <property type="entry name" value="Protein kinase-like (PK-like)"/>
    <property type="match status" value="1"/>
</dbReference>
<dbReference type="InterPro" id="IPR000719">
    <property type="entry name" value="Prot_kinase_dom"/>
</dbReference>
<feature type="region of interest" description="Disordered" evidence="1">
    <location>
        <begin position="1"/>
        <end position="52"/>
    </location>
</feature>
<dbReference type="InterPro" id="IPR051681">
    <property type="entry name" value="Ser/Thr_Kinases-Pseudokinases"/>
</dbReference>
<dbReference type="InterPro" id="IPR008271">
    <property type="entry name" value="Ser/Thr_kinase_AS"/>
</dbReference>
<evidence type="ECO:0000313" key="4">
    <source>
        <dbReference type="Proteomes" id="UP001162131"/>
    </source>
</evidence>
<dbReference type="AlphaFoldDB" id="A0AAU9IM14"/>
<keyword evidence="4" id="KW-1185">Reference proteome</keyword>
<gene>
    <name evidence="3" type="ORF">BSTOLATCC_MIC8472</name>
</gene>
<comment type="caution">
    <text evidence="3">The sequence shown here is derived from an EMBL/GenBank/DDBJ whole genome shotgun (WGS) entry which is preliminary data.</text>
</comment>
<feature type="compositionally biased region" description="Basic and acidic residues" evidence="1">
    <location>
        <begin position="237"/>
        <end position="254"/>
    </location>
</feature>
<dbReference type="PROSITE" id="PS50011">
    <property type="entry name" value="PROTEIN_KINASE_DOM"/>
    <property type="match status" value="1"/>
</dbReference>
<sequence>MSNLPSESDPSKPRNSPAQSKNPDQFSAPSRPGNQHPNQAGQNISPAPVPSHSQSMADMIQITIASVRELGFQRYRTNHSEKKFSIMFAITNQGQSTGERWRTFPLVIEISEKIFCVRVIFTINNESFRFTDENLMVYALEFITISNYGMQIGCFNISQEKKYLVFESKAYYYSLEPQCLGNLVKEHLMKSIASYKTYAFGLVSIIDCYQKGVPVEPRQFVIQSERRGKIPNANPAQEREQKRENDKDSKREEGSDSESDSSGQAEDNSSVISSDSSSSRRDNDTLEKERELLEFIRTNEILRNSFDFQNLSRNEKGYVYEGYQSSTLRKFLEIAEFDRGLLDKIKYTLKEMYEQNLEFISFPSNYISVQEIEPGKIKFQFIPKDISKIANKRTENSPSVKEYDIKMSKELNSLLCQVISDRCHVKYQINTQDMIPPQNFKNKELLADENIIGHGGFGDVYKNELHGQEVAIKFPREVKESESKAKRRIAKELQMMKCLPHENIVKVFGVVEYDKKLGLVLEYCKNGGLNTYVKKSPTISMKERIEMLFGASLGLEFMHSKQICHFDIKPHNMFLNEENVVKLADFGMSEHLEEGKSFKPGFTLLYCSPEQIKGENPGMKADVWSFGMSMYFVSHGKAPFDYLEKMKGHKLEKKEFYQELKKKLRKPRVLEEVERNFPRFVSLMRETWSEAPDRRPTMRDVKIGLKNALATILNRIGDKEEDLLR</sequence>
<organism evidence="3 4">
    <name type="scientific">Blepharisma stoltei</name>
    <dbReference type="NCBI Taxonomy" id="1481888"/>
    <lineage>
        <taxon>Eukaryota</taxon>
        <taxon>Sar</taxon>
        <taxon>Alveolata</taxon>
        <taxon>Ciliophora</taxon>
        <taxon>Postciliodesmatophora</taxon>
        <taxon>Heterotrichea</taxon>
        <taxon>Heterotrichida</taxon>
        <taxon>Blepharismidae</taxon>
        <taxon>Blepharisma</taxon>
    </lineage>
</organism>
<dbReference type="SMART" id="SM00220">
    <property type="entry name" value="S_TKc"/>
    <property type="match status" value="1"/>
</dbReference>
<feature type="domain" description="Protein kinase" evidence="2">
    <location>
        <begin position="446"/>
        <end position="710"/>
    </location>
</feature>